<comment type="function">
    <text evidence="8">Produces ATP from ADP in the presence of a proton gradient across the membrane.</text>
</comment>
<comment type="similarity">
    <text evidence="2 8 9">Belongs to the ATPase epsilon chain family.</text>
</comment>
<organism evidence="13 14">
    <name type="scientific">Berkelbacteria bacterium GW2011_GWE1_39_12</name>
    <dbReference type="NCBI Taxonomy" id="1618337"/>
    <lineage>
        <taxon>Bacteria</taxon>
        <taxon>Candidatus Berkelbacteria</taxon>
    </lineage>
</organism>
<dbReference type="Gene3D" id="2.60.15.10">
    <property type="entry name" value="F0F1 ATP synthase delta/epsilon subunit, N-terminal"/>
    <property type="match status" value="1"/>
</dbReference>
<evidence type="ECO:0000256" key="10">
    <source>
        <dbReference type="SAM" id="Coils"/>
    </source>
</evidence>
<evidence type="ECO:0000256" key="3">
    <source>
        <dbReference type="ARBA" id="ARBA00022448"/>
    </source>
</evidence>
<evidence type="ECO:0000256" key="1">
    <source>
        <dbReference type="ARBA" id="ARBA00004202"/>
    </source>
</evidence>
<dbReference type="InterPro" id="IPR020547">
    <property type="entry name" value="ATP_synth_F1_esu_C"/>
</dbReference>
<comment type="subcellular location">
    <subcellularLocation>
        <location evidence="1 8">Cell membrane</location>
        <topology evidence="1 8">Peripheral membrane protein</topology>
    </subcellularLocation>
</comment>
<evidence type="ECO:0000256" key="9">
    <source>
        <dbReference type="RuleBase" id="RU003656"/>
    </source>
</evidence>
<dbReference type="GO" id="GO:0016787">
    <property type="term" value="F:hydrolase activity"/>
    <property type="evidence" value="ECO:0007669"/>
    <property type="project" value="UniProtKB-KW"/>
</dbReference>
<dbReference type="Pfam" id="PF02823">
    <property type="entry name" value="ATP-synt_DE_N"/>
    <property type="match status" value="1"/>
</dbReference>
<keyword evidence="8" id="KW-0375">Hydrogen ion transport</keyword>
<dbReference type="InterPro" id="IPR036771">
    <property type="entry name" value="ATPsynth_dsu/esu_N"/>
</dbReference>
<proteinExistence type="inferred from homology"/>
<dbReference type="HAMAP" id="MF_00530">
    <property type="entry name" value="ATP_synth_epsil_bac"/>
    <property type="match status" value="1"/>
</dbReference>
<dbReference type="Gene3D" id="1.20.5.440">
    <property type="entry name" value="ATP synthase delta/epsilon subunit, C-terminal domain"/>
    <property type="match status" value="1"/>
</dbReference>
<dbReference type="AlphaFoldDB" id="A0A0G4B2W2"/>
<name>A0A0G4B2W2_9BACT</name>
<dbReference type="GO" id="GO:0045259">
    <property type="term" value="C:proton-transporting ATP synthase complex"/>
    <property type="evidence" value="ECO:0007669"/>
    <property type="project" value="UniProtKB-KW"/>
</dbReference>
<dbReference type="Pfam" id="PF00401">
    <property type="entry name" value="ATP-synt_DE"/>
    <property type="match status" value="1"/>
</dbReference>
<dbReference type="InterPro" id="IPR020546">
    <property type="entry name" value="ATP_synth_F1_dsu/esu_N"/>
</dbReference>
<keyword evidence="6 8" id="KW-0139">CF(1)</keyword>
<dbReference type="EMBL" id="CP011213">
    <property type="protein sequence ID" value="AKM82276.1"/>
    <property type="molecule type" value="Genomic_DNA"/>
</dbReference>
<keyword evidence="7 8" id="KW-0066">ATP synthesis</keyword>
<feature type="domain" description="ATP synthase F1 complex delta/epsilon subunit N-terminal" evidence="12">
    <location>
        <begin position="9"/>
        <end position="92"/>
    </location>
</feature>
<dbReference type="GO" id="GO:0005524">
    <property type="term" value="F:ATP binding"/>
    <property type="evidence" value="ECO:0007669"/>
    <property type="project" value="UniProtKB-UniRule"/>
</dbReference>
<dbReference type="SUPFAM" id="SSF46604">
    <property type="entry name" value="Epsilon subunit of F1F0-ATP synthase C-terminal domain"/>
    <property type="match status" value="1"/>
</dbReference>
<evidence type="ECO:0000256" key="8">
    <source>
        <dbReference type="HAMAP-Rule" id="MF_00530"/>
    </source>
</evidence>
<dbReference type="NCBIfam" id="TIGR01216">
    <property type="entry name" value="ATP_synt_epsi"/>
    <property type="match status" value="1"/>
</dbReference>
<feature type="domain" description="ATP synthase epsilon subunit C-terminal" evidence="11">
    <location>
        <begin position="97"/>
        <end position="140"/>
    </location>
</feature>
<evidence type="ECO:0000256" key="5">
    <source>
        <dbReference type="ARBA" id="ARBA00023136"/>
    </source>
</evidence>
<keyword evidence="4 8" id="KW-0406">Ion transport</keyword>
<keyword evidence="10" id="KW-0175">Coiled coil</keyword>
<keyword evidence="3 8" id="KW-0813">Transport</keyword>
<comment type="subunit">
    <text evidence="8 9">F-type ATPases have 2 components, CF(1) - the catalytic core - and CF(0) - the membrane proton channel. CF(1) has five subunits: alpha(3), beta(3), gamma(1), delta(1), epsilon(1). CF(0) has three main subunits: a, b and c.</text>
</comment>
<protein>
    <recommendedName>
        <fullName evidence="8">ATP synthase epsilon chain</fullName>
    </recommendedName>
    <alternativeName>
        <fullName evidence="8">ATP synthase F1 sector epsilon subunit</fullName>
    </alternativeName>
    <alternativeName>
        <fullName evidence="8">F-ATPase epsilon subunit</fullName>
    </alternativeName>
</protein>
<dbReference type="GO" id="GO:0005886">
    <property type="term" value="C:plasma membrane"/>
    <property type="evidence" value="ECO:0007669"/>
    <property type="project" value="UniProtKB-SubCell"/>
</dbReference>
<dbReference type="InterPro" id="IPR001469">
    <property type="entry name" value="ATP_synth_F1_dsu/esu"/>
</dbReference>
<evidence type="ECO:0000313" key="14">
    <source>
        <dbReference type="Proteomes" id="UP000035648"/>
    </source>
</evidence>
<feature type="coiled-coil region" evidence="10">
    <location>
        <begin position="100"/>
        <end position="134"/>
    </location>
</feature>
<dbReference type="PANTHER" id="PTHR13822">
    <property type="entry name" value="ATP SYNTHASE DELTA/EPSILON CHAIN"/>
    <property type="match status" value="1"/>
</dbReference>
<evidence type="ECO:0000313" key="13">
    <source>
        <dbReference type="EMBL" id="AKM82276.1"/>
    </source>
</evidence>
<sequence length="147" mass="16323">MTIYIMKLFDFKLITPEETIYEGKAHEVLLPTLNGEIGILAGHEPLVTILSPGEIIIRQLAEKGESEEIHLASMGGFVEINNDVVKVLSDSAVRSERIDEIAAEEAKNKAKQKLENAEDDIEVAEASAALEKALLHLKIANRQRKHR</sequence>
<keyword evidence="13" id="KW-0378">Hydrolase</keyword>
<keyword evidence="5 8" id="KW-0472">Membrane</keyword>
<dbReference type="CDD" id="cd12152">
    <property type="entry name" value="F1-ATPase_delta"/>
    <property type="match status" value="1"/>
</dbReference>
<reference evidence="13 14" key="1">
    <citation type="journal article" date="2015" name="Nature">
        <title>rRNA introns, odd ribosomes, and small enigmatic genomes across a large radiation of phyla.</title>
        <authorList>
            <person name="Brown C.T."/>
            <person name="Hug L.A."/>
            <person name="Thomas B.C."/>
            <person name="Sharon I."/>
            <person name="Castelle C.J."/>
            <person name="Singh A."/>
            <person name="Wilkins M.J."/>
            <person name="Williams K.H."/>
            <person name="Banfield J.F."/>
        </authorList>
    </citation>
    <scope>NUCLEOTIDE SEQUENCE [LARGE SCALE GENOMIC DNA]</scope>
</reference>
<accession>A0A0G4B2W2</accession>
<evidence type="ECO:0000256" key="7">
    <source>
        <dbReference type="ARBA" id="ARBA00023310"/>
    </source>
</evidence>
<evidence type="ECO:0000256" key="6">
    <source>
        <dbReference type="ARBA" id="ARBA00023196"/>
    </source>
</evidence>
<dbReference type="PANTHER" id="PTHR13822:SF10">
    <property type="entry name" value="ATP SYNTHASE EPSILON CHAIN, CHLOROPLASTIC"/>
    <property type="match status" value="1"/>
</dbReference>
<dbReference type="KEGG" id="bbgw:UT28_C0001G0471"/>
<dbReference type="Proteomes" id="UP000035648">
    <property type="component" value="Chromosome"/>
</dbReference>
<evidence type="ECO:0000256" key="2">
    <source>
        <dbReference type="ARBA" id="ARBA00005712"/>
    </source>
</evidence>
<evidence type="ECO:0000259" key="12">
    <source>
        <dbReference type="Pfam" id="PF02823"/>
    </source>
</evidence>
<evidence type="ECO:0000259" key="11">
    <source>
        <dbReference type="Pfam" id="PF00401"/>
    </source>
</evidence>
<dbReference type="GO" id="GO:0046933">
    <property type="term" value="F:proton-transporting ATP synthase activity, rotational mechanism"/>
    <property type="evidence" value="ECO:0007669"/>
    <property type="project" value="UniProtKB-UniRule"/>
</dbReference>
<evidence type="ECO:0000256" key="4">
    <source>
        <dbReference type="ARBA" id="ARBA00023065"/>
    </source>
</evidence>
<dbReference type="STRING" id="1618337.UT28_C0001G0471"/>
<gene>
    <name evidence="8 13" type="primary">atpC</name>
    <name evidence="13" type="ORF">UT28_C0001G0471</name>
</gene>
<keyword evidence="8" id="KW-1003">Cell membrane</keyword>
<dbReference type="InterPro" id="IPR036794">
    <property type="entry name" value="ATP_F1_dsu/esu_C_sf"/>
</dbReference>
<dbReference type="SUPFAM" id="SSF51344">
    <property type="entry name" value="Epsilon subunit of F1F0-ATP synthase N-terminal domain"/>
    <property type="match status" value="1"/>
</dbReference>
<dbReference type="PATRIC" id="fig|1618337.4.peg.469"/>